<dbReference type="KEGG" id="cbp:EB354_03705"/>
<evidence type="ECO:0000313" key="2">
    <source>
        <dbReference type="EMBL" id="SQA92580.1"/>
    </source>
</evidence>
<reference evidence="1 3" key="1">
    <citation type="submission" date="2017-02" db="EMBL/GenBank/DDBJ databases">
        <authorList>
            <person name="Varghese N."/>
            <person name="Submissions S."/>
        </authorList>
    </citation>
    <scope>NUCLEOTIDE SEQUENCE [LARGE SCALE GENOMIC DNA]</scope>
    <source>
        <strain evidence="1 3">DSM 16775</strain>
    </source>
</reference>
<dbReference type="AlphaFoldDB" id="A0AAX2IR26"/>
<dbReference type="EMBL" id="FUZE01000039">
    <property type="protein sequence ID" value="SKC12339.1"/>
    <property type="molecule type" value="Genomic_DNA"/>
</dbReference>
<comment type="caution">
    <text evidence="2">The sequence shown here is derived from an EMBL/GenBank/DDBJ whole genome shotgun (WGS) entry which is preliminary data.</text>
</comment>
<sequence length="202" mass="23199">MGSVLGGGNFWVGAGTGLIVTAFNFLAHKIDPDVKPEYNDKSLTKWVRKNFEGVKGADKIKVKTNAAPKDRVYKDDKIYGKDSYGNYTIHEWGVQDGNKLYISRYTYDQGMLWLYLVSGHELMHYSFDLLFPKVTAAYQHVTILDWQVKQLTTWGITEGWMFDQSNAPLNNLIERYPKAFENINNKGWNWEKTGMNLNSTKP</sequence>
<reference evidence="2 4" key="2">
    <citation type="submission" date="2018-06" db="EMBL/GenBank/DDBJ databases">
        <authorList>
            <consortium name="Pathogen Informatics"/>
            <person name="Doyle S."/>
        </authorList>
    </citation>
    <scope>NUCLEOTIDE SEQUENCE [LARGE SCALE GENOMIC DNA]</scope>
    <source>
        <strain evidence="2 4">NCTC11212</strain>
    </source>
</reference>
<keyword evidence="3" id="KW-1185">Reference proteome</keyword>
<accession>A0AAX2IR26</accession>
<dbReference type="EMBL" id="UAVR01000024">
    <property type="protein sequence ID" value="SQA92580.1"/>
    <property type="molecule type" value="Genomic_DNA"/>
</dbReference>
<evidence type="ECO:0000313" key="4">
    <source>
        <dbReference type="Proteomes" id="UP000251937"/>
    </source>
</evidence>
<name>A0AAX2IR26_9FLAO</name>
<evidence type="ECO:0000313" key="1">
    <source>
        <dbReference type="EMBL" id="SKC12339.1"/>
    </source>
</evidence>
<organism evidence="2 4">
    <name type="scientific">Chryseobacterium balustinum</name>
    <dbReference type="NCBI Taxonomy" id="246"/>
    <lineage>
        <taxon>Bacteria</taxon>
        <taxon>Pseudomonadati</taxon>
        <taxon>Bacteroidota</taxon>
        <taxon>Flavobacteriia</taxon>
        <taxon>Flavobacteriales</taxon>
        <taxon>Weeksellaceae</taxon>
        <taxon>Chryseobacterium group</taxon>
        <taxon>Chryseobacterium</taxon>
    </lineage>
</organism>
<dbReference type="Proteomes" id="UP000190669">
    <property type="component" value="Unassembled WGS sequence"/>
</dbReference>
<proteinExistence type="predicted"/>
<gene>
    <name evidence="2" type="ORF">NCTC11212_04149</name>
    <name evidence="1" type="ORF">SAMN05421800_13919</name>
</gene>
<dbReference type="RefSeq" id="WP_079467189.1">
    <property type="nucleotide sequence ID" value="NZ_CP033934.1"/>
</dbReference>
<protein>
    <submittedName>
        <fullName evidence="2">Uncharacterized protein</fullName>
    </submittedName>
</protein>
<evidence type="ECO:0000313" key="3">
    <source>
        <dbReference type="Proteomes" id="UP000190669"/>
    </source>
</evidence>
<dbReference type="Proteomes" id="UP000251937">
    <property type="component" value="Unassembled WGS sequence"/>
</dbReference>